<dbReference type="PANTHER" id="PTHR42973">
    <property type="entry name" value="BINDING OXIDOREDUCTASE, PUTATIVE (AFU_ORTHOLOGUE AFUA_1G17690)-RELATED"/>
    <property type="match status" value="1"/>
</dbReference>
<dbReference type="EMBL" id="JAGSXJ010000023">
    <property type="protein sequence ID" value="KAH6676979.1"/>
    <property type="molecule type" value="Genomic_DNA"/>
</dbReference>
<feature type="signal peptide" evidence="5">
    <location>
        <begin position="1"/>
        <end position="26"/>
    </location>
</feature>
<evidence type="ECO:0000313" key="8">
    <source>
        <dbReference type="Proteomes" id="UP000770015"/>
    </source>
</evidence>
<evidence type="ECO:0000256" key="2">
    <source>
        <dbReference type="ARBA" id="ARBA00022630"/>
    </source>
</evidence>
<keyword evidence="3" id="KW-0274">FAD</keyword>
<evidence type="ECO:0000256" key="4">
    <source>
        <dbReference type="ARBA" id="ARBA00023002"/>
    </source>
</evidence>
<keyword evidence="4" id="KW-0560">Oxidoreductase</keyword>
<evidence type="ECO:0000313" key="7">
    <source>
        <dbReference type="EMBL" id="KAH6676979.1"/>
    </source>
</evidence>
<dbReference type="PROSITE" id="PS51387">
    <property type="entry name" value="FAD_PCMH"/>
    <property type="match status" value="1"/>
</dbReference>
<feature type="domain" description="FAD-binding PCMH-type" evidence="6">
    <location>
        <begin position="78"/>
        <end position="251"/>
    </location>
</feature>
<keyword evidence="2" id="KW-0285">Flavoprotein</keyword>
<evidence type="ECO:0000259" key="6">
    <source>
        <dbReference type="PROSITE" id="PS51387"/>
    </source>
</evidence>
<name>A0A9P8V3F7_9PEZI</name>
<dbReference type="PANTHER" id="PTHR42973:SF54">
    <property type="entry name" value="FAD-BINDING PCMH-TYPE DOMAIN-CONTAINING PROTEIN"/>
    <property type="match status" value="1"/>
</dbReference>
<dbReference type="Gene3D" id="3.30.465.10">
    <property type="match status" value="1"/>
</dbReference>
<dbReference type="InterPro" id="IPR006094">
    <property type="entry name" value="Oxid_FAD_bind_N"/>
</dbReference>
<sequence>MARLTALLSQLLALGVWVSAPSLTFAQEAEEAVAAQRGSGSAQVACTLLKWKYPAQTLFNGTDGYTYESETQYWSARNHQEPACIFVPQNAQQVSFAVTTFTLTLTRFAVRGGGHMPIVGSNSIGSDGILLSTSGLSGLSLNGDKSVVSVGAGNRWRDVYGFLQPHSLAAVGGRIGGVGVAGLLLGGGISFHSSQYGFASDNVVRYEAILSSGAVVEVTATNAYKDLFWALRGGGNSFAIVTRFDLRTVPSSKVWVGISQYSPADSTAYLDAVYNFGKFGSADAKAAIIPTILTVPSFGLTAYAAARFYDSEQAPATAFKNFTAPVLTPVDDSVALQPLADYIRATDALQPTGLRQEFRVLSILANRDAVSLIHDNFLAAAAGLASIPGLLASISFQPVTPGFLQNGQRRAGPNPQGIDVAKAPYFWIVLNVSWQSSTDDAAAVSFAESITAQLETSLASKGVSGGYLYLNDAGPGQPVFESYPPANLARLKTIRWKYDPLKIYTNLLAGGWKVANS</sequence>
<evidence type="ECO:0000256" key="5">
    <source>
        <dbReference type="SAM" id="SignalP"/>
    </source>
</evidence>
<dbReference type="Proteomes" id="UP000770015">
    <property type="component" value="Unassembled WGS sequence"/>
</dbReference>
<dbReference type="OrthoDB" id="2151789at2759"/>
<reference evidence="7" key="1">
    <citation type="journal article" date="2021" name="Nat. Commun.">
        <title>Genetic determinants of endophytism in the Arabidopsis root mycobiome.</title>
        <authorList>
            <person name="Mesny F."/>
            <person name="Miyauchi S."/>
            <person name="Thiergart T."/>
            <person name="Pickel B."/>
            <person name="Atanasova L."/>
            <person name="Karlsson M."/>
            <person name="Huettel B."/>
            <person name="Barry K.W."/>
            <person name="Haridas S."/>
            <person name="Chen C."/>
            <person name="Bauer D."/>
            <person name="Andreopoulos W."/>
            <person name="Pangilinan J."/>
            <person name="LaButti K."/>
            <person name="Riley R."/>
            <person name="Lipzen A."/>
            <person name="Clum A."/>
            <person name="Drula E."/>
            <person name="Henrissat B."/>
            <person name="Kohler A."/>
            <person name="Grigoriev I.V."/>
            <person name="Martin F.M."/>
            <person name="Hacquard S."/>
        </authorList>
    </citation>
    <scope>NUCLEOTIDE SEQUENCE</scope>
    <source>
        <strain evidence="7">MPI-SDFR-AT-0117</strain>
    </source>
</reference>
<feature type="chain" id="PRO_5040262365" evidence="5">
    <location>
        <begin position="27"/>
        <end position="517"/>
    </location>
</feature>
<dbReference type="Gene3D" id="3.30.43.10">
    <property type="entry name" value="Uridine Diphospho-n-acetylenolpyruvylglucosamine Reductase, domain 2"/>
    <property type="match status" value="1"/>
</dbReference>
<keyword evidence="5" id="KW-0732">Signal</keyword>
<evidence type="ECO:0000256" key="3">
    <source>
        <dbReference type="ARBA" id="ARBA00022827"/>
    </source>
</evidence>
<dbReference type="SUPFAM" id="SSF56176">
    <property type="entry name" value="FAD-binding/transporter-associated domain-like"/>
    <property type="match status" value="1"/>
</dbReference>
<accession>A0A9P8V3F7</accession>
<dbReference type="InterPro" id="IPR016167">
    <property type="entry name" value="FAD-bd_PCMH_sub1"/>
</dbReference>
<dbReference type="GO" id="GO:0016491">
    <property type="term" value="F:oxidoreductase activity"/>
    <property type="evidence" value="ECO:0007669"/>
    <property type="project" value="UniProtKB-KW"/>
</dbReference>
<evidence type="ECO:0000256" key="1">
    <source>
        <dbReference type="ARBA" id="ARBA00005466"/>
    </source>
</evidence>
<dbReference type="Pfam" id="PF01565">
    <property type="entry name" value="FAD_binding_4"/>
    <property type="match status" value="1"/>
</dbReference>
<dbReference type="GO" id="GO:0071949">
    <property type="term" value="F:FAD binding"/>
    <property type="evidence" value="ECO:0007669"/>
    <property type="project" value="InterPro"/>
</dbReference>
<dbReference type="InterPro" id="IPR050416">
    <property type="entry name" value="FAD-linked_Oxidoreductase"/>
</dbReference>
<dbReference type="AlphaFoldDB" id="A0A9P8V3F7"/>
<dbReference type="InterPro" id="IPR036318">
    <property type="entry name" value="FAD-bd_PCMH-like_sf"/>
</dbReference>
<dbReference type="Gene3D" id="3.40.462.20">
    <property type="match status" value="1"/>
</dbReference>
<keyword evidence="8" id="KW-1185">Reference proteome</keyword>
<dbReference type="InterPro" id="IPR016169">
    <property type="entry name" value="FAD-bd_PCMH_sub2"/>
</dbReference>
<comment type="caution">
    <text evidence="7">The sequence shown here is derived from an EMBL/GenBank/DDBJ whole genome shotgun (WGS) entry which is preliminary data.</text>
</comment>
<gene>
    <name evidence="7" type="ORF">F5X68DRAFT_173940</name>
</gene>
<protein>
    <submittedName>
        <fullName evidence="7">FAD binding domain-containing protein</fullName>
    </submittedName>
</protein>
<proteinExistence type="inferred from homology"/>
<organism evidence="7 8">
    <name type="scientific">Plectosphaerella plurivora</name>
    <dbReference type="NCBI Taxonomy" id="936078"/>
    <lineage>
        <taxon>Eukaryota</taxon>
        <taxon>Fungi</taxon>
        <taxon>Dikarya</taxon>
        <taxon>Ascomycota</taxon>
        <taxon>Pezizomycotina</taxon>
        <taxon>Sordariomycetes</taxon>
        <taxon>Hypocreomycetidae</taxon>
        <taxon>Glomerellales</taxon>
        <taxon>Plectosphaerellaceae</taxon>
        <taxon>Plectosphaerella</taxon>
    </lineage>
</organism>
<comment type="similarity">
    <text evidence="1">Belongs to the oxygen-dependent FAD-linked oxidoreductase family.</text>
</comment>
<dbReference type="InterPro" id="IPR016166">
    <property type="entry name" value="FAD-bd_PCMH"/>
</dbReference>